<dbReference type="AlphaFoldDB" id="G9ZKQ5"/>
<comment type="caution">
    <text evidence="2">The sequence shown here is derived from an EMBL/GenBank/DDBJ whole genome shotgun (WGS) entry which is preliminary data.</text>
</comment>
<feature type="signal peptide" evidence="1">
    <location>
        <begin position="1"/>
        <end position="30"/>
    </location>
</feature>
<evidence type="ECO:0000313" key="3">
    <source>
        <dbReference type="Proteomes" id="UP000004625"/>
    </source>
</evidence>
<name>G9ZKQ5_9LACO</name>
<evidence type="ECO:0000313" key="2">
    <source>
        <dbReference type="EMBL" id="EHM00851.1"/>
    </source>
</evidence>
<accession>G9ZKQ5</accession>
<protein>
    <submittedName>
        <fullName evidence="2">Uncharacterized protein</fullName>
    </submittedName>
</protein>
<gene>
    <name evidence="2" type="ORF">HMPREF9103_00303</name>
</gene>
<sequence length="189" mass="21188">MRIFTKLSKLSAVIVFFTCSIFVIPNYVHASATNVDMATTQNGMLPQGTSKLMVANDNTTDWVDNNGLSVSDQDARTTALDATDTSTDAPQSPIPIGVVYNWKLVETYSFNADSEKDAEMQIAGELYHRGEDDFGEWFMNAGLTGRNYFKVYRYTDSDAYNVYVKVVTKAYSDSKHKHKVGTFTDYFTN</sequence>
<dbReference type="eggNOG" id="ENOG5030QU1">
    <property type="taxonomic scope" value="Bacteria"/>
</dbReference>
<organism evidence="2 3">
    <name type="scientific">Lentilactobacillus parafarraginis F0439</name>
    <dbReference type="NCBI Taxonomy" id="797515"/>
    <lineage>
        <taxon>Bacteria</taxon>
        <taxon>Bacillati</taxon>
        <taxon>Bacillota</taxon>
        <taxon>Bacilli</taxon>
        <taxon>Lactobacillales</taxon>
        <taxon>Lactobacillaceae</taxon>
        <taxon>Lentilactobacillus</taxon>
    </lineage>
</organism>
<proteinExistence type="predicted"/>
<dbReference type="EMBL" id="AGEY01000019">
    <property type="protein sequence ID" value="EHM00851.1"/>
    <property type="molecule type" value="Genomic_DNA"/>
</dbReference>
<feature type="chain" id="PRO_5003529445" evidence="1">
    <location>
        <begin position="31"/>
        <end position="189"/>
    </location>
</feature>
<reference evidence="2 3" key="1">
    <citation type="submission" date="2011-09" db="EMBL/GenBank/DDBJ databases">
        <authorList>
            <person name="Weinstock G."/>
            <person name="Sodergren E."/>
            <person name="Clifton S."/>
            <person name="Fulton L."/>
            <person name="Fulton B."/>
            <person name="Courtney L."/>
            <person name="Fronick C."/>
            <person name="Harrison M."/>
            <person name="Strong C."/>
            <person name="Farmer C."/>
            <person name="Delahaunty K."/>
            <person name="Markovic C."/>
            <person name="Hall O."/>
            <person name="Minx P."/>
            <person name="Tomlinson C."/>
            <person name="Mitreva M."/>
            <person name="Hou S."/>
            <person name="Chen J."/>
            <person name="Wollam A."/>
            <person name="Pepin K.H."/>
            <person name="Johnson M."/>
            <person name="Bhonagiri V."/>
            <person name="Zhang X."/>
            <person name="Suruliraj S."/>
            <person name="Warren W."/>
            <person name="Chinwalla A."/>
            <person name="Mardis E.R."/>
            <person name="Wilson R.K."/>
        </authorList>
    </citation>
    <scope>NUCLEOTIDE SEQUENCE [LARGE SCALE GENOMIC DNA]</scope>
    <source>
        <strain evidence="2 3">F0439</strain>
    </source>
</reference>
<evidence type="ECO:0000256" key="1">
    <source>
        <dbReference type="SAM" id="SignalP"/>
    </source>
</evidence>
<keyword evidence="3" id="KW-1185">Reference proteome</keyword>
<dbReference type="Proteomes" id="UP000004625">
    <property type="component" value="Unassembled WGS sequence"/>
</dbReference>
<dbReference type="HOGENOM" id="CLU_1432883_0_0_9"/>
<keyword evidence="1" id="KW-0732">Signal</keyword>